<reference evidence="2 3" key="1">
    <citation type="submission" date="2011-07" db="EMBL/GenBank/DDBJ databases">
        <authorList>
            <person name="Coyne R."/>
            <person name="Brami D."/>
            <person name="Johnson J."/>
            <person name="Hostetler J."/>
            <person name="Hannick L."/>
            <person name="Clark T."/>
            <person name="Cassidy-Hanley D."/>
            <person name="Inman J."/>
        </authorList>
    </citation>
    <scope>NUCLEOTIDE SEQUENCE [LARGE SCALE GENOMIC DNA]</scope>
    <source>
        <strain evidence="2 3">G5</strain>
    </source>
</reference>
<evidence type="ECO:0000313" key="3">
    <source>
        <dbReference type="Proteomes" id="UP000008983"/>
    </source>
</evidence>
<evidence type="ECO:0008006" key="4">
    <source>
        <dbReference type="Google" id="ProtNLM"/>
    </source>
</evidence>
<accession>G0QUK8</accession>
<dbReference type="GeneID" id="14907217"/>
<feature type="transmembrane region" description="Helical" evidence="1">
    <location>
        <begin position="67"/>
        <end position="87"/>
    </location>
</feature>
<dbReference type="EMBL" id="GL983917">
    <property type="protein sequence ID" value="EGR31092.1"/>
    <property type="molecule type" value="Genomic_DNA"/>
</dbReference>
<keyword evidence="1" id="KW-0472">Membrane</keyword>
<evidence type="ECO:0000256" key="1">
    <source>
        <dbReference type="SAM" id="Phobius"/>
    </source>
</evidence>
<keyword evidence="1" id="KW-1133">Transmembrane helix</keyword>
<dbReference type="InParanoid" id="G0QUK8"/>
<dbReference type="RefSeq" id="XP_004034578.1">
    <property type="nucleotide sequence ID" value="XM_004034530.1"/>
</dbReference>
<dbReference type="Proteomes" id="UP000008983">
    <property type="component" value="Unassembled WGS sequence"/>
</dbReference>
<name>G0QUK8_ICHMU</name>
<keyword evidence="1" id="KW-0812">Transmembrane</keyword>
<evidence type="ECO:0000313" key="2">
    <source>
        <dbReference type="EMBL" id="EGR31092.1"/>
    </source>
</evidence>
<sequence>MFFQLSKRRQLFSLNILLNALFYIIFLRFQLFFQNEIFQNLDFFTFAFLMINFQIQDFFQIFSLQGIKFFLLYFFTVINFFVFLQKIRKHKLVIFYQLSFYFLQSISEYIFPLFYIIFKLLFQQRITLQLLFYDFL</sequence>
<proteinExistence type="predicted"/>
<feature type="transmembrane region" description="Helical" evidence="1">
    <location>
        <begin position="93"/>
        <end position="118"/>
    </location>
</feature>
<protein>
    <recommendedName>
        <fullName evidence="4">Transmembrane protein</fullName>
    </recommendedName>
</protein>
<gene>
    <name evidence="2" type="ORF">IMG5_118170</name>
</gene>
<dbReference type="AlphaFoldDB" id="G0QUK8"/>
<organism evidence="2 3">
    <name type="scientific">Ichthyophthirius multifiliis</name>
    <name type="common">White spot disease agent</name>
    <name type="synonym">Ich</name>
    <dbReference type="NCBI Taxonomy" id="5932"/>
    <lineage>
        <taxon>Eukaryota</taxon>
        <taxon>Sar</taxon>
        <taxon>Alveolata</taxon>
        <taxon>Ciliophora</taxon>
        <taxon>Intramacronucleata</taxon>
        <taxon>Oligohymenophorea</taxon>
        <taxon>Hymenostomatida</taxon>
        <taxon>Ophryoglenina</taxon>
        <taxon>Ichthyophthirius</taxon>
    </lineage>
</organism>
<feature type="transmembrane region" description="Helical" evidence="1">
    <location>
        <begin position="12"/>
        <end position="31"/>
    </location>
</feature>
<keyword evidence="3" id="KW-1185">Reference proteome</keyword>